<sequence length="173" mass="19474">MVLLRRRNQTLVEAAQTMLIFSKAPEFLWAEAIATACFTQNRSIAHTRQNKTPYELIQGRKPNIQYFHVFGSLCCLINDRDDIRRMKPKADIVPSKSDLDNLFGPLYEEYNATSSQEVSDNFVANTLDNKNTSSSSSIVVEQDDAPQIVSSSKEQVANEPNSPVLNENADEFV</sequence>
<accession>A0A699HJK7</accession>
<feature type="compositionally biased region" description="Polar residues" evidence="1">
    <location>
        <begin position="148"/>
        <end position="165"/>
    </location>
</feature>
<dbReference type="GO" id="GO:0003676">
    <property type="term" value="F:nucleic acid binding"/>
    <property type="evidence" value="ECO:0007669"/>
    <property type="project" value="InterPro"/>
</dbReference>
<dbReference type="SUPFAM" id="SSF53098">
    <property type="entry name" value="Ribonuclease H-like"/>
    <property type="match status" value="1"/>
</dbReference>
<dbReference type="InterPro" id="IPR012337">
    <property type="entry name" value="RNaseH-like_sf"/>
</dbReference>
<comment type="caution">
    <text evidence="2">The sequence shown here is derived from an EMBL/GenBank/DDBJ whole genome shotgun (WGS) entry which is preliminary data.</text>
</comment>
<evidence type="ECO:0000313" key="2">
    <source>
        <dbReference type="EMBL" id="GEY30731.1"/>
    </source>
</evidence>
<name>A0A699HJK7_TANCI</name>
<reference evidence="2" key="1">
    <citation type="journal article" date="2019" name="Sci. Rep.">
        <title>Draft genome of Tanacetum cinerariifolium, the natural source of mosquito coil.</title>
        <authorList>
            <person name="Yamashiro T."/>
            <person name="Shiraishi A."/>
            <person name="Satake H."/>
            <person name="Nakayama K."/>
        </authorList>
    </citation>
    <scope>NUCLEOTIDE SEQUENCE</scope>
</reference>
<organism evidence="2">
    <name type="scientific">Tanacetum cinerariifolium</name>
    <name type="common">Dalmatian daisy</name>
    <name type="synonym">Chrysanthemum cinerariifolium</name>
    <dbReference type="NCBI Taxonomy" id="118510"/>
    <lineage>
        <taxon>Eukaryota</taxon>
        <taxon>Viridiplantae</taxon>
        <taxon>Streptophyta</taxon>
        <taxon>Embryophyta</taxon>
        <taxon>Tracheophyta</taxon>
        <taxon>Spermatophyta</taxon>
        <taxon>Magnoliopsida</taxon>
        <taxon>eudicotyledons</taxon>
        <taxon>Gunneridae</taxon>
        <taxon>Pentapetalae</taxon>
        <taxon>asterids</taxon>
        <taxon>campanulids</taxon>
        <taxon>Asterales</taxon>
        <taxon>Asteraceae</taxon>
        <taxon>Asteroideae</taxon>
        <taxon>Anthemideae</taxon>
        <taxon>Anthemidinae</taxon>
        <taxon>Tanacetum</taxon>
    </lineage>
</organism>
<dbReference type="InterPro" id="IPR036397">
    <property type="entry name" value="RNaseH_sf"/>
</dbReference>
<dbReference type="PANTHER" id="PTHR42648">
    <property type="entry name" value="TRANSPOSASE, PUTATIVE-RELATED"/>
    <property type="match status" value="1"/>
</dbReference>
<gene>
    <name evidence="2" type="ORF">Tci_402705</name>
</gene>
<dbReference type="EMBL" id="BKCJ010167787">
    <property type="protein sequence ID" value="GEY30731.1"/>
    <property type="molecule type" value="Genomic_DNA"/>
</dbReference>
<protein>
    <submittedName>
        <fullName evidence="2">Retrovirus-related Pol polyprotein from transposon TNT 1-94</fullName>
    </submittedName>
</protein>
<dbReference type="Gene3D" id="3.30.420.10">
    <property type="entry name" value="Ribonuclease H-like superfamily/Ribonuclease H"/>
    <property type="match status" value="1"/>
</dbReference>
<proteinExistence type="predicted"/>
<feature type="region of interest" description="Disordered" evidence="1">
    <location>
        <begin position="131"/>
        <end position="173"/>
    </location>
</feature>
<dbReference type="AlphaFoldDB" id="A0A699HJK7"/>
<dbReference type="InterPro" id="IPR039537">
    <property type="entry name" value="Retrotran_Ty1/copia-like"/>
</dbReference>
<dbReference type="PANTHER" id="PTHR42648:SF18">
    <property type="entry name" value="RETROTRANSPOSON, UNCLASSIFIED-LIKE PROTEIN"/>
    <property type="match status" value="1"/>
</dbReference>
<evidence type="ECO:0000256" key="1">
    <source>
        <dbReference type="SAM" id="MobiDB-lite"/>
    </source>
</evidence>